<proteinExistence type="predicted"/>
<evidence type="ECO:0008006" key="3">
    <source>
        <dbReference type="Google" id="ProtNLM"/>
    </source>
</evidence>
<dbReference type="HOGENOM" id="CLU_1514626_0_0_2"/>
<name>F0TAX6_METLA</name>
<evidence type="ECO:0000313" key="2">
    <source>
        <dbReference type="Proteomes" id="UP000007490"/>
    </source>
</evidence>
<reference evidence="2" key="1">
    <citation type="submission" date="2011-02" db="EMBL/GenBank/DDBJ databases">
        <title>Complete sequence of Methanobacterium sp. AL-21.</title>
        <authorList>
            <consortium name="US DOE Joint Genome Institute"/>
            <person name="Lucas S."/>
            <person name="Copeland A."/>
            <person name="Lapidus A."/>
            <person name="Cheng J.-F."/>
            <person name="Goodwin L."/>
            <person name="Pitluck S."/>
            <person name="Chertkov O."/>
            <person name="Detter J.C."/>
            <person name="Han C."/>
            <person name="Tapia R."/>
            <person name="Land M."/>
            <person name="Hauser L."/>
            <person name="Kyrpides N."/>
            <person name="Ivanova N."/>
            <person name="Mikhailova N."/>
            <person name="Pagani I."/>
            <person name="Cadillo-Quiroz H."/>
            <person name="Imachi H."/>
            <person name="Zinder S."/>
            <person name="Liu W."/>
            <person name="Woyke T."/>
        </authorList>
    </citation>
    <scope>NUCLEOTIDE SEQUENCE [LARGE SCALE GENOMIC DNA]</scope>
    <source>
        <strain evidence="2">AL-21</strain>
    </source>
</reference>
<accession>F0TAX6</accession>
<dbReference type="RefSeq" id="WP_013644353.1">
    <property type="nucleotide sequence ID" value="NC_015216.1"/>
</dbReference>
<keyword evidence="2" id="KW-1185">Reference proteome</keyword>
<dbReference type="EMBL" id="CP002551">
    <property type="protein sequence ID" value="ADZ09002.1"/>
    <property type="molecule type" value="Genomic_DNA"/>
</dbReference>
<sequence>MDYNLKLKKCSRCKEYLPLNKFSIDKKTKSGHQSYCKKCRKEMYHENRHINKIKEKEYRMKNPINIWAMHTRNNHQRRGIKINISVKKLTELGEMAVKNGCYYCGTKFDIRNSQGKAGEFTSNAMTVDLIDSNRKVMDEQNIRILCHSCNSGKGTLNEEEFLLKCKKIVERWSNDLK</sequence>
<dbReference type="Gene3D" id="3.30.40.220">
    <property type="match status" value="1"/>
</dbReference>
<dbReference type="KEGG" id="mel:Metbo_0751"/>
<reference evidence="1 2" key="2">
    <citation type="journal article" date="2014" name="Int. J. Syst. Evol. Microbiol.">
        <title>Methanobacterium paludis sp. nov. and a novel strain of Methanobacterium lacus isolated from northern peatlands.</title>
        <authorList>
            <person name="Cadillo-Quiroz H."/>
            <person name="Brauer S.L."/>
            <person name="Goodson N."/>
            <person name="Yavitt J.B."/>
            <person name="Zinder S.H."/>
        </authorList>
    </citation>
    <scope>NUCLEOTIDE SEQUENCE [LARGE SCALE GENOMIC DNA]</scope>
    <source>
        <strain evidence="1 2">AL-21</strain>
    </source>
</reference>
<protein>
    <recommendedName>
        <fullName evidence="3">HNH endonuclease</fullName>
    </recommendedName>
</protein>
<dbReference type="AlphaFoldDB" id="F0TAX6"/>
<dbReference type="Proteomes" id="UP000007490">
    <property type="component" value="Chromosome"/>
</dbReference>
<organism evidence="1 2">
    <name type="scientific">Methanobacterium lacus (strain AL-21)</name>
    <dbReference type="NCBI Taxonomy" id="877455"/>
    <lineage>
        <taxon>Archaea</taxon>
        <taxon>Methanobacteriati</taxon>
        <taxon>Methanobacteriota</taxon>
        <taxon>Methanomada group</taxon>
        <taxon>Methanobacteria</taxon>
        <taxon>Methanobacteriales</taxon>
        <taxon>Methanobacteriaceae</taxon>
        <taxon>Methanobacterium</taxon>
    </lineage>
</organism>
<dbReference type="GeneID" id="10277199"/>
<gene>
    <name evidence="1" type="ordered locus">Metbo_0751</name>
</gene>
<evidence type="ECO:0000313" key="1">
    <source>
        <dbReference type="EMBL" id="ADZ09002.1"/>
    </source>
</evidence>